<dbReference type="InterPro" id="IPR003507">
    <property type="entry name" value="S66_fam"/>
</dbReference>
<reference evidence="9 10" key="1">
    <citation type="submission" date="2007-01" db="EMBL/GenBank/DDBJ databases">
        <authorList>
            <person name="Haygood M."/>
            <person name="Podell S."/>
            <person name="Anderson C."/>
            <person name="Hopkinson B."/>
            <person name="Roe K."/>
            <person name="Barbeau K."/>
            <person name="Gaasterland T."/>
            <person name="Ferriera S."/>
            <person name="Johnson J."/>
            <person name="Kravitz S."/>
            <person name="Beeson K."/>
            <person name="Sutton G."/>
            <person name="Rogers Y.-H."/>
            <person name="Friedman R."/>
            <person name="Frazier M."/>
            <person name="Venter J.C."/>
        </authorList>
    </citation>
    <scope>NUCLEOTIDE SEQUENCE [LARGE SCALE GENOMIC DNA]</scope>
    <source>
        <strain evidence="9 10">ATCC 23134</strain>
    </source>
</reference>
<dbReference type="EMBL" id="AAWS01000020">
    <property type="protein sequence ID" value="EAY27830.1"/>
    <property type="molecule type" value="Genomic_DNA"/>
</dbReference>
<name>A1ZP38_MICM2</name>
<keyword evidence="5" id="KW-0720">Serine protease</keyword>
<dbReference type="PANTHER" id="PTHR30237:SF2">
    <property type="entry name" value="MUREIN TETRAPEPTIDE CARBOXYPEPTIDASE"/>
    <property type="match status" value="1"/>
</dbReference>
<sequence>MRPPYLQPGQKVAIVAPARSINEAEIKMAVSIFEGWGLQVVLGKNLFNTHYQFAGTDEERAGDFQQMLDEPEIRAIICARGGYGTTRIVDQLDFTKFLKYPKWIVGFSDVTVLHCHLHNLRVETIHGVMPLLFPKQTEVSIESLKQALFGQPLKISSVLSVMNKLGNAEGVVVGGNLTLFANAIGTPSEINTDGKILFLEEVNEYLYHIDRMMVQLKRAKKLDNLAGLIIGHFSGVKDNDAFFGQTVYEIINDLTRDLRYPVCYNFPVGHEKHNMTVICNRLARLQVTEKRVEMQFQ</sequence>
<dbReference type="PIRSF" id="PIRSF028757">
    <property type="entry name" value="LD-carboxypeptidase"/>
    <property type="match status" value="1"/>
</dbReference>
<dbReference type="Gene3D" id="3.40.50.10740">
    <property type="entry name" value="Class I glutamine amidotransferase-like"/>
    <property type="match status" value="1"/>
</dbReference>
<keyword evidence="4" id="KW-0378">Hydrolase</keyword>
<evidence type="ECO:0000256" key="3">
    <source>
        <dbReference type="ARBA" id="ARBA00022670"/>
    </source>
</evidence>
<dbReference type="GO" id="GO:0008236">
    <property type="term" value="F:serine-type peptidase activity"/>
    <property type="evidence" value="ECO:0007669"/>
    <property type="project" value="UniProtKB-KW"/>
</dbReference>
<dbReference type="Pfam" id="PF17676">
    <property type="entry name" value="Peptidase_S66C"/>
    <property type="match status" value="1"/>
</dbReference>
<dbReference type="RefSeq" id="WP_002698816.1">
    <property type="nucleotide sequence ID" value="NZ_AAWS01000020.1"/>
</dbReference>
<proteinExistence type="inferred from homology"/>
<protein>
    <submittedName>
        <fullName evidence="9">Muramoyltetrapeptide carboxypeptidase</fullName>
    </submittedName>
</protein>
<dbReference type="GO" id="GO:0004180">
    <property type="term" value="F:carboxypeptidase activity"/>
    <property type="evidence" value="ECO:0007669"/>
    <property type="project" value="UniProtKB-KW"/>
</dbReference>
<evidence type="ECO:0000256" key="2">
    <source>
        <dbReference type="ARBA" id="ARBA00022645"/>
    </source>
</evidence>
<accession>A1ZP38</accession>
<dbReference type="Proteomes" id="UP000004095">
    <property type="component" value="Unassembled WGS sequence"/>
</dbReference>
<feature type="active site" description="Charge relay system" evidence="6">
    <location>
        <position position="200"/>
    </location>
</feature>
<dbReference type="SUPFAM" id="SSF141986">
    <property type="entry name" value="LD-carboxypeptidase A C-terminal domain-like"/>
    <property type="match status" value="1"/>
</dbReference>
<gene>
    <name evidence="9" type="ORF">M23134_00271</name>
</gene>
<evidence type="ECO:0000256" key="4">
    <source>
        <dbReference type="ARBA" id="ARBA00022801"/>
    </source>
</evidence>
<feature type="domain" description="LD-carboxypeptidase C-terminal" evidence="8">
    <location>
        <begin position="169"/>
        <end position="285"/>
    </location>
</feature>
<dbReference type="AlphaFoldDB" id="A1ZP38"/>
<evidence type="ECO:0000313" key="10">
    <source>
        <dbReference type="Proteomes" id="UP000004095"/>
    </source>
</evidence>
<dbReference type="GO" id="GO:0006508">
    <property type="term" value="P:proteolysis"/>
    <property type="evidence" value="ECO:0007669"/>
    <property type="project" value="UniProtKB-KW"/>
</dbReference>
<evidence type="ECO:0000313" key="9">
    <source>
        <dbReference type="EMBL" id="EAY27830.1"/>
    </source>
</evidence>
<dbReference type="OrthoDB" id="9807329at2"/>
<comment type="similarity">
    <text evidence="1">Belongs to the peptidase S66 family.</text>
</comment>
<dbReference type="InterPro" id="IPR027461">
    <property type="entry name" value="Carboxypeptidase_A_C_sf"/>
</dbReference>
<keyword evidence="2 9" id="KW-0121">Carboxypeptidase</keyword>
<feature type="active site" description="Nucleophile" evidence="6">
    <location>
        <position position="108"/>
    </location>
</feature>
<evidence type="ECO:0000256" key="6">
    <source>
        <dbReference type="PIRSR" id="PIRSR028757-1"/>
    </source>
</evidence>
<feature type="domain" description="LD-carboxypeptidase N-terminal" evidence="7">
    <location>
        <begin position="12"/>
        <end position="127"/>
    </location>
</feature>
<evidence type="ECO:0000259" key="7">
    <source>
        <dbReference type="Pfam" id="PF02016"/>
    </source>
</evidence>
<evidence type="ECO:0000256" key="5">
    <source>
        <dbReference type="ARBA" id="ARBA00022825"/>
    </source>
</evidence>
<keyword evidence="3" id="KW-0645">Protease</keyword>
<evidence type="ECO:0000259" key="8">
    <source>
        <dbReference type="Pfam" id="PF17676"/>
    </source>
</evidence>
<dbReference type="Pfam" id="PF02016">
    <property type="entry name" value="Peptidase_S66"/>
    <property type="match status" value="1"/>
</dbReference>
<dbReference type="InterPro" id="IPR040449">
    <property type="entry name" value="Peptidase_S66_N"/>
</dbReference>
<dbReference type="InterPro" id="IPR040921">
    <property type="entry name" value="Peptidase_S66C"/>
</dbReference>
<evidence type="ECO:0000256" key="1">
    <source>
        <dbReference type="ARBA" id="ARBA00010233"/>
    </source>
</evidence>
<keyword evidence="10" id="KW-1185">Reference proteome</keyword>
<dbReference type="eggNOG" id="COG1619">
    <property type="taxonomic scope" value="Bacteria"/>
</dbReference>
<dbReference type="InterPro" id="IPR027478">
    <property type="entry name" value="LdcA_N"/>
</dbReference>
<organism evidence="9 10">
    <name type="scientific">Microscilla marina ATCC 23134</name>
    <dbReference type="NCBI Taxonomy" id="313606"/>
    <lineage>
        <taxon>Bacteria</taxon>
        <taxon>Pseudomonadati</taxon>
        <taxon>Bacteroidota</taxon>
        <taxon>Cytophagia</taxon>
        <taxon>Cytophagales</taxon>
        <taxon>Microscillaceae</taxon>
        <taxon>Microscilla</taxon>
    </lineage>
</organism>
<dbReference type="Gene3D" id="3.50.30.60">
    <property type="entry name" value="LD-carboxypeptidase A C-terminal domain-like"/>
    <property type="match status" value="1"/>
</dbReference>
<comment type="caution">
    <text evidence="9">The sequence shown here is derived from an EMBL/GenBank/DDBJ whole genome shotgun (WGS) entry which is preliminary data.</text>
</comment>
<dbReference type="PANTHER" id="PTHR30237">
    <property type="entry name" value="MURAMOYLTETRAPEPTIDE CARBOXYPEPTIDASE"/>
    <property type="match status" value="1"/>
</dbReference>
<dbReference type="InterPro" id="IPR029062">
    <property type="entry name" value="Class_I_gatase-like"/>
</dbReference>
<feature type="active site" description="Charge relay system" evidence="6">
    <location>
        <position position="270"/>
    </location>
</feature>
<dbReference type="SUPFAM" id="SSF52317">
    <property type="entry name" value="Class I glutamine amidotransferase-like"/>
    <property type="match status" value="1"/>
</dbReference>
<dbReference type="CDD" id="cd07025">
    <property type="entry name" value="Peptidase_S66"/>
    <property type="match status" value="1"/>
</dbReference>